<evidence type="ECO:0000313" key="2">
    <source>
        <dbReference type="EMBL" id="RVW00013.1"/>
    </source>
</evidence>
<accession>A0A438AMV5</accession>
<proteinExistence type="predicted"/>
<dbReference type="Proteomes" id="UP000285908">
    <property type="component" value="Unassembled WGS sequence"/>
</dbReference>
<protein>
    <submittedName>
        <fullName evidence="2">Uncharacterized protein</fullName>
    </submittedName>
</protein>
<dbReference type="EMBL" id="RQXX01000001">
    <property type="protein sequence ID" value="RVW00013.1"/>
    <property type="molecule type" value="Genomic_DNA"/>
</dbReference>
<name>A0A438AMV5_9RHOB</name>
<feature type="region of interest" description="Disordered" evidence="1">
    <location>
        <begin position="1"/>
        <end position="63"/>
    </location>
</feature>
<gene>
    <name evidence="2" type="ORF">EKE94_03170</name>
</gene>
<reference evidence="2 3" key="1">
    <citation type="submission" date="2018-11" db="EMBL/GenBank/DDBJ databases">
        <title>Mesobaculum littorinae gen. nov., sp. nov., isolated from Littorina scabra that represents a novel genus of the order Rhodobacteraceae.</title>
        <authorList>
            <person name="Li F."/>
        </authorList>
    </citation>
    <scope>NUCLEOTIDE SEQUENCE [LARGE SCALE GENOMIC DNA]</scope>
    <source>
        <strain evidence="2 3">M0103</strain>
    </source>
</reference>
<evidence type="ECO:0000313" key="3">
    <source>
        <dbReference type="Proteomes" id="UP000285908"/>
    </source>
</evidence>
<evidence type="ECO:0000256" key="1">
    <source>
        <dbReference type="SAM" id="MobiDB-lite"/>
    </source>
</evidence>
<dbReference type="AlphaFoldDB" id="A0A438AMV5"/>
<feature type="compositionally biased region" description="Basic residues" evidence="1">
    <location>
        <begin position="28"/>
        <end position="38"/>
    </location>
</feature>
<feature type="compositionally biased region" description="Basic residues" evidence="1">
    <location>
        <begin position="48"/>
        <end position="63"/>
    </location>
</feature>
<organism evidence="2 3">
    <name type="scientific">Mesobaculum littorinae</name>
    <dbReference type="NCBI Taxonomy" id="2486419"/>
    <lineage>
        <taxon>Bacteria</taxon>
        <taxon>Pseudomonadati</taxon>
        <taxon>Pseudomonadota</taxon>
        <taxon>Alphaproteobacteria</taxon>
        <taxon>Rhodobacterales</taxon>
        <taxon>Roseobacteraceae</taxon>
        <taxon>Mesobaculum</taxon>
    </lineage>
</organism>
<feature type="compositionally biased region" description="Basic residues" evidence="1">
    <location>
        <begin position="1"/>
        <end position="18"/>
    </location>
</feature>
<sequence length="63" mass="7077">MRRCPPAHRPAPGRRCRCSGRTAGPRPARARAPRRSRPRPGSACRTGRPARPRPRRSPRTRCA</sequence>
<keyword evidence="3" id="KW-1185">Reference proteome</keyword>
<comment type="caution">
    <text evidence="2">The sequence shown here is derived from an EMBL/GenBank/DDBJ whole genome shotgun (WGS) entry which is preliminary data.</text>
</comment>